<comment type="caution">
    <text evidence="1">The sequence shown here is derived from an EMBL/GenBank/DDBJ whole genome shotgun (WGS) entry which is preliminary data.</text>
</comment>
<organism evidence="1 2">
    <name type="scientific">Pseudochrobactrum saccharolyticum</name>
    <dbReference type="NCBI Taxonomy" id="354352"/>
    <lineage>
        <taxon>Bacteria</taxon>
        <taxon>Pseudomonadati</taxon>
        <taxon>Pseudomonadota</taxon>
        <taxon>Alphaproteobacteria</taxon>
        <taxon>Hyphomicrobiales</taxon>
        <taxon>Brucellaceae</taxon>
        <taxon>Pseudochrobactrum</taxon>
    </lineage>
</organism>
<name>A0A7W8EMT0_9HYPH</name>
<dbReference type="AlphaFoldDB" id="A0A7W8EMT0"/>
<dbReference type="EMBL" id="JACHIL010000002">
    <property type="protein sequence ID" value="MBB5090765.1"/>
    <property type="molecule type" value="Genomic_DNA"/>
</dbReference>
<keyword evidence="2" id="KW-1185">Reference proteome</keyword>
<protein>
    <submittedName>
        <fullName evidence="1">Uncharacterized protein</fullName>
    </submittedName>
</protein>
<dbReference type="Proteomes" id="UP000531231">
    <property type="component" value="Unassembled WGS sequence"/>
</dbReference>
<sequence length="30" mass="3268">MHYGLQFTGPDESDLVESLTSLQADLETGI</sequence>
<proteinExistence type="predicted"/>
<evidence type="ECO:0000313" key="2">
    <source>
        <dbReference type="Proteomes" id="UP000531231"/>
    </source>
</evidence>
<reference evidence="1 2" key="1">
    <citation type="submission" date="2020-08" db="EMBL/GenBank/DDBJ databases">
        <title>Genomic Encyclopedia of Type Strains, Phase IV (KMG-IV): sequencing the most valuable type-strain genomes for metagenomic binning, comparative biology and taxonomic classification.</title>
        <authorList>
            <person name="Goeker M."/>
        </authorList>
    </citation>
    <scope>NUCLEOTIDE SEQUENCE [LARGE SCALE GENOMIC DNA]</scope>
    <source>
        <strain evidence="1 2">DSM 25620</strain>
    </source>
</reference>
<evidence type="ECO:0000313" key="1">
    <source>
        <dbReference type="EMBL" id="MBB5090765.1"/>
    </source>
</evidence>
<accession>A0A7W8EMT0</accession>
<gene>
    <name evidence="1" type="ORF">HNQ68_001289</name>
</gene>